<dbReference type="Proteomes" id="UP001500635">
    <property type="component" value="Unassembled WGS sequence"/>
</dbReference>
<reference evidence="2" key="1">
    <citation type="journal article" date="2019" name="Int. J. Syst. Evol. Microbiol.">
        <title>The Global Catalogue of Microorganisms (GCM) 10K type strain sequencing project: providing services to taxonomists for standard genome sequencing and annotation.</title>
        <authorList>
            <consortium name="The Broad Institute Genomics Platform"/>
            <consortium name="The Broad Institute Genome Sequencing Center for Infectious Disease"/>
            <person name="Wu L."/>
            <person name="Ma J."/>
        </authorList>
    </citation>
    <scope>NUCLEOTIDE SEQUENCE [LARGE SCALE GENOMIC DNA]</scope>
    <source>
        <strain evidence="2">JCM 17688</strain>
    </source>
</reference>
<evidence type="ECO:0000313" key="2">
    <source>
        <dbReference type="Proteomes" id="UP001500635"/>
    </source>
</evidence>
<accession>A0ABP8J1U6</accession>
<name>A0ABP8J1U6_9ACTN</name>
<protein>
    <submittedName>
        <fullName evidence="1">Uncharacterized protein</fullName>
    </submittedName>
</protein>
<dbReference type="EMBL" id="BAABFR010000002">
    <property type="protein sequence ID" value="GAA4383430.1"/>
    <property type="molecule type" value="Genomic_DNA"/>
</dbReference>
<evidence type="ECO:0000313" key="1">
    <source>
        <dbReference type="EMBL" id="GAA4383430.1"/>
    </source>
</evidence>
<keyword evidence="2" id="KW-1185">Reference proteome</keyword>
<dbReference type="RefSeq" id="WP_344989766.1">
    <property type="nucleotide sequence ID" value="NZ_BAABFR010000002.1"/>
</dbReference>
<proteinExistence type="predicted"/>
<sequence>MAEDVETIRARARERVAGRQSMVVDGDVIEELARAFERHAERVRKSILELTDVGRLNHLGNTSEGRTATTNIRASAVEHPRSLRASLMANEHGARAMADNLRAISGMIERADSVSEASIRESGTASL</sequence>
<organism evidence="1 2">
    <name type="scientific">Tsukamurella soli</name>
    <dbReference type="NCBI Taxonomy" id="644556"/>
    <lineage>
        <taxon>Bacteria</taxon>
        <taxon>Bacillati</taxon>
        <taxon>Actinomycetota</taxon>
        <taxon>Actinomycetes</taxon>
        <taxon>Mycobacteriales</taxon>
        <taxon>Tsukamurellaceae</taxon>
        <taxon>Tsukamurella</taxon>
    </lineage>
</organism>
<gene>
    <name evidence="1" type="ORF">GCM10023147_02650</name>
</gene>
<comment type="caution">
    <text evidence="1">The sequence shown here is derived from an EMBL/GenBank/DDBJ whole genome shotgun (WGS) entry which is preliminary data.</text>
</comment>